<evidence type="ECO:0000313" key="1">
    <source>
        <dbReference type="EMBL" id="KAB8342820.1"/>
    </source>
</evidence>
<accession>A0A5N6KSJ1</accession>
<proteinExistence type="predicted"/>
<dbReference type="AlphaFoldDB" id="A0A5N6KSJ1"/>
<keyword evidence="2" id="KW-1185">Reference proteome</keyword>
<dbReference type="EMBL" id="VIBQ01000012">
    <property type="protein sequence ID" value="KAB8342820.1"/>
    <property type="molecule type" value="Genomic_DNA"/>
</dbReference>
<comment type="caution">
    <text evidence="1">The sequence shown here is derived from an EMBL/GenBank/DDBJ whole genome shotgun (WGS) entry which is preliminary data.</text>
</comment>
<name>A0A5N6KSJ1_9ROSI</name>
<dbReference type="Proteomes" id="UP000327013">
    <property type="component" value="Unassembled WGS sequence"/>
</dbReference>
<reference evidence="1 2" key="1">
    <citation type="submission" date="2019-06" db="EMBL/GenBank/DDBJ databases">
        <title>A chromosomal-level reference genome of Carpinus fangiana (Coryloideae, Betulaceae).</title>
        <authorList>
            <person name="Yang X."/>
            <person name="Wang Z."/>
            <person name="Zhang L."/>
            <person name="Hao G."/>
            <person name="Liu J."/>
            <person name="Yang Y."/>
        </authorList>
    </citation>
    <scope>NUCLEOTIDE SEQUENCE [LARGE SCALE GENOMIC DNA]</scope>
    <source>
        <strain evidence="1">Cfa_2016G</strain>
        <tissue evidence="1">Leaf</tissue>
    </source>
</reference>
<gene>
    <name evidence="1" type="ORF">FH972_022418</name>
</gene>
<organism evidence="1 2">
    <name type="scientific">Carpinus fangiana</name>
    <dbReference type="NCBI Taxonomy" id="176857"/>
    <lineage>
        <taxon>Eukaryota</taxon>
        <taxon>Viridiplantae</taxon>
        <taxon>Streptophyta</taxon>
        <taxon>Embryophyta</taxon>
        <taxon>Tracheophyta</taxon>
        <taxon>Spermatophyta</taxon>
        <taxon>Magnoliopsida</taxon>
        <taxon>eudicotyledons</taxon>
        <taxon>Gunneridae</taxon>
        <taxon>Pentapetalae</taxon>
        <taxon>rosids</taxon>
        <taxon>fabids</taxon>
        <taxon>Fagales</taxon>
        <taxon>Betulaceae</taxon>
        <taxon>Carpinus</taxon>
    </lineage>
</organism>
<evidence type="ECO:0000313" key="2">
    <source>
        <dbReference type="Proteomes" id="UP000327013"/>
    </source>
</evidence>
<protein>
    <submittedName>
        <fullName evidence="1">Uncharacterized protein</fullName>
    </submittedName>
</protein>
<sequence length="194" mass="20290">MPSLPAAADVVRLLHLARGRDGGRWGGVARVGVDDRNGVAAALGQRLVQLEVGRVALVVGIGGHLRLRQREGRRRLQLMLQWGRLGRAAAGRGADESVAAKTTHVVLGQKVPGAEHLVVVEVEAASGLKVLADGGSLKGLGVVPDDPRLLELLVWVLLLAEALAASRAAAMVAVPLMRVEVVLRHGAVGKVVEL</sequence>